<evidence type="ECO:0000259" key="2">
    <source>
        <dbReference type="Pfam" id="PF20684"/>
    </source>
</evidence>
<evidence type="ECO:0000313" key="4">
    <source>
        <dbReference type="Proteomes" id="UP000800200"/>
    </source>
</evidence>
<evidence type="ECO:0000313" key="3">
    <source>
        <dbReference type="EMBL" id="KAF2193935.1"/>
    </source>
</evidence>
<sequence length="168" mass="19537">ITFAAATITLGSRLVARRLTKLQLLYDDYLAIIAFICAAVWSDLVLWWLQIGLALHPDQINLSDNYVLKRSHLILWNIELTYVFSLHFSKLAILAFYWRMFKTSNIKDSDQNPNRLYDHMVQHTSTYSMVSKSRRTPSFNKHSWPYSTAFPSKDSGIRRLKRHAGLTT</sequence>
<dbReference type="AlphaFoldDB" id="A0A6A6ERY8"/>
<name>A0A6A6ERY8_9PEZI</name>
<dbReference type="OrthoDB" id="5421689at2759"/>
<organism evidence="3 4">
    <name type="scientific">Zopfia rhizophila CBS 207.26</name>
    <dbReference type="NCBI Taxonomy" id="1314779"/>
    <lineage>
        <taxon>Eukaryota</taxon>
        <taxon>Fungi</taxon>
        <taxon>Dikarya</taxon>
        <taxon>Ascomycota</taxon>
        <taxon>Pezizomycotina</taxon>
        <taxon>Dothideomycetes</taxon>
        <taxon>Dothideomycetes incertae sedis</taxon>
        <taxon>Zopfiaceae</taxon>
        <taxon>Zopfia</taxon>
    </lineage>
</organism>
<protein>
    <recommendedName>
        <fullName evidence="2">Rhodopsin domain-containing protein</fullName>
    </recommendedName>
</protein>
<keyword evidence="1" id="KW-0812">Transmembrane</keyword>
<dbReference type="Proteomes" id="UP000800200">
    <property type="component" value="Unassembled WGS sequence"/>
</dbReference>
<dbReference type="Pfam" id="PF20684">
    <property type="entry name" value="Fung_rhodopsin"/>
    <property type="match status" value="1"/>
</dbReference>
<accession>A0A6A6ERY8</accession>
<feature type="non-terminal residue" evidence="3">
    <location>
        <position position="1"/>
    </location>
</feature>
<feature type="transmembrane region" description="Helical" evidence="1">
    <location>
        <begin position="29"/>
        <end position="53"/>
    </location>
</feature>
<gene>
    <name evidence="3" type="ORF">K469DRAFT_782326</name>
</gene>
<keyword evidence="4" id="KW-1185">Reference proteome</keyword>
<feature type="domain" description="Rhodopsin" evidence="2">
    <location>
        <begin position="13"/>
        <end position="104"/>
    </location>
</feature>
<evidence type="ECO:0000256" key="1">
    <source>
        <dbReference type="SAM" id="Phobius"/>
    </source>
</evidence>
<reference evidence="3" key="1">
    <citation type="journal article" date="2020" name="Stud. Mycol.">
        <title>101 Dothideomycetes genomes: a test case for predicting lifestyles and emergence of pathogens.</title>
        <authorList>
            <person name="Haridas S."/>
            <person name="Albert R."/>
            <person name="Binder M."/>
            <person name="Bloem J."/>
            <person name="Labutti K."/>
            <person name="Salamov A."/>
            <person name="Andreopoulos B."/>
            <person name="Baker S."/>
            <person name="Barry K."/>
            <person name="Bills G."/>
            <person name="Bluhm B."/>
            <person name="Cannon C."/>
            <person name="Castanera R."/>
            <person name="Culley D."/>
            <person name="Daum C."/>
            <person name="Ezra D."/>
            <person name="Gonzalez J."/>
            <person name="Henrissat B."/>
            <person name="Kuo A."/>
            <person name="Liang C."/>
            <person name="Lipzen A."/>
            <person name="Lutzoni F."/>
            <person name="Magnuson J."/>
            <person name="Mondo S."/>
            <person name="Nolan M."/>
            <person name="Ohm R."/>
            <person name="Pangilinan J."/>
            <person name="Park H.-J."/>
            <person name="Ramirez L."/>
            <person name="Alfaro M."/>
            <person name="Sun H."/>
            <person name="Tritt A."/>
            <person name="Yoshinaga Y."/>
            <person name="Zwiers L.-H."/>
            <person name="Turgeon B."/>
            <person name="Goodwin S."/>
            <person name="Spatafora J."/>
            <person name="Crous P."/>
            <person name="Grigoriev I."/>
        </authorList>
    </citation>
    <scope>NUCLEOTIDE SEQUENCE</scope>
    <source>
        <strain evidence="3">CBS 207.26</strain>
    </source>
</reference>
<dbReference type="InterPro" id="IPR049326">
    <property type="entry name" value="Rhodopsin_dom_fungi"/>
</dbReference>
<dbReference type="EMBL" id="ML994612">
    <property type="protein sequence ID" value="KAF2193935.1"/>
    <property type="molecule type" value="Genomic_DNA"/>
</dbReference>
<keyword evidence="1" id="KW-1133">Transmembrane helix</keyword>
<keyword evidence="1" id="KW-0472">Membrane</keyword>
<proteinExistence type="predicted"/>
<feature type="transmembrane region" description="Helical" evidence="1">
    <location>
        <begin position="73"/>
        <end position="98"/>
    </location>
</feature>